<accession>A0ABT2PE18</accession>
<evidence type="ECO:0000313" key="4">
    <source>
        <dbReference type="EMBL" id="MCT9002098.1"/>
    </source>
</evidence>
<evidence type="ECO:0000256" key="1">
    <source>
        <dbReference type="ARBA" id="ARBA00023125"/>
    </source>
</evidence>
<dbReference type="InterPro" id="IPR001647">
    <property type="entry name" value="HTH_TetR"/>
</dbReference>
<dbReference type="RefSeq" id="WP_261606633.1">
    <property type="nucleotide sequence ID" value="NZ_JAODOR010000008.1"/>
</dbReference>
<gene>
    <name evidence="4" type="ORF">N4R40_06940</name>
</gene>
<dbReference type="SUPFAM" id="SSF46689">
    <property type="entry name" value="Homeodomain-like"/>
    <property type="match status" value="1"/>
</dbReference>
<comment type="caution">
    <text evidence="4">The sequence shown here is derived from an EMBL/GenBank/DDBJ whole genome shotgun (WGS) entry which is preliminary data.</text>
</comment>
<organism evidence="4 5">
    <name type="scientific">Microbacterium memoriense</name>
    <dbReference type="NCBI Taxonomy" id="2978350"/>
    <lineage>
        <taxon>Bacteria</taxon>
        <taxon>Bacillati</taxon>
        <taxon>Actinomycetota</taxon>
        <taxon>Actinomycetes</taxon>
        <taxon>Micrococcales</taxon>
        <taxon>Microbacteriaceae</taxon>
        <taxon>Microbacterium</taxon>
    </lineage>
</organism>
<dbReference type="InterPro" id="IPR009057">
    <property type="entry name" value="Homeodomain-like_sf"/>
</dbReference>
<evidence type="ECO:0000259" key="3">
    <source>
        <dbReference type="PROSITE" id="PS50977"/>
    </source>
</evidence>
<sequence length="204" mass="22557">MAEGLRELKRRSARRAMENAAVDLAYDEGVRAVTVERVCAAAMVSRSTFFNYFTSLEQAIFGAALEYDPALTDRILARYPDDLVVAASVIVMESVRGADDEMTRRRLALFTREPGTTSAVSWASHESRERLIAVIAAWLDAHPERARLTDADHATEARLTVAFAIALGDEVQRDAREVDGDVRIDPETFRAARRRMAAISAAAE</sequence>
<evidence type="ECO:0000256" key="2">
    <source>
        <dbReference type="PROSITE-ProRule" id="PRU00335"/>
    </source>
</evidence>
<proteinExistence type="predicted"/>
<name>A0ABT2PE18_9MICO</name>
<dbReference type="Pfam" id="PF00440">
    <property type="entry name" value="TetR_N"/>
    <property type="match status" value="1"/>
</dbReference>
<dbReference type="EMBL" id="JAODOR010000008">
    <property type="protein sequence ID" value="MCT9002098.1"/>
    <property type="molecule type" value="Genomic_DNA"/>
</dbReference>
<dbReference type="Gene3D" id="1.10.357.10">
    <property type="entry name" value="Tetracycline Repressor, domain 2"/>
    <property type="match status" value="1"/>
</dbReference>
<dbReference type="PROSITE" id="PS50977">
    <property type="entry name" value="HTH_TETR_2"/>
    <property type="match status" value="1"/>
</dbReference>
<keyword evidence="1 2" id="KW-0238">DNA-binding</keyword>
<dbReference type="Proteomes" id="UP001300496">
    <property type="component" value="Unassembled WGS sequence"/>
</dbReference>
<feature type="DNA-binding region" description="H-T-H motif" evidence="2">
    <location>
        <begin position="34"/>
        <end position="53"/>
    </location>
</feature>
<evidence type="ECO:0000313" key="5">
    <source>
        <dbReference type="Proteomes" id="UP001300496"/>
    </source>
</evidence>
<feature type="domain" description="HTH tetR-type" evidence="3">
    <location>
        <begin position="11"/>
        <end position="71"/>
    </location>
</feature>
<reference evidence="4 5" key="1">
    <citation type="journal article" date="2024" name="Int. J. Syst. Evol. Microbiol.">
        <title>Microbacterium memoriense sp. nov., a member of the Actinomycetota from marine beach sediment of the north coast of Portugal.</title>
        <authorList>
            <person name="Santos J.D.N.D."/>
            <person name="Klimek D."/>
            <person name="Calusinska M."/>
            <person name="Lobo-da-Cunha A."/>
            <person name="Catita J."/>
            <person name="Goncalves H."/>
            <person name="Gonzalez I."/>
            <person name="Lage O.M."/>
        </authorList>
    </citation>
    <scope>NUCLEOTIDE SEQUENCE [LARGE SCALE GENOMIC DNA]</scope>
    <source>
        <strain evidence="4 5">PMIC_1C1B</strain>
    </source>
</reference>
<protein>
    <submittedName>
        <fullName evidence="4">TetR/AcrR family transcriptional regulator</fullName>
    </submittedName>
</protein>
<keyword evidence="5" id="KW-1185">Reference proteome</keyword>